<dbReference type="Pfam" id="PF00156">
    <property type="entry name" value="Pribosyltran"/>
    <property type="match status" value="1"/>
</dbReference>
<organism evidence="2 3">
    <name type="scientific">Stakelama marina</name>
    <dbReference type="NCBI Taxonomy" id="2826939"/>
    <lineage>
        <taxon>Bacteria</taxon>
        <taxon>Pseudomonadati</taxon>
        <taxon>Pseudomonadota</taxon>
        <taxon>Alphaproteobacteria</taxon>
        <taxon>Sphingomonadales</taxon>
        <taxon>Sphingomonadaceae</taxon>
        <taxon>Stakelama</taxon>
    </lineage>
</organism>
<dbReference type="InterPro" id="IPR000836">
    <property type="entry name" value="PRTase_dom"/>
</dbReference>
<dbReference type="AlphaFoldDB" id="A0A8T4I9J2"/>
<dbReference type="CDD" id="cd06223">
    <property type="entry name" value="PRTases_typeI"/>
    <property type="match status" value="1"/>
</dbReference>
<keyword evidence="2" id="KW-0808">Transferase</keyword>
<evidence type="ECO:0000313" key="3">
    <source>
        <dbReference type="Proteomes" id="UP000676996"/>
    </source>
</evidence>
<accession>A0A8T4I9J2</accession>
<evidence type="ECO:0000259" key="1">
    <source>
        <dbReference type="Pfam" id="PF00156"/>
    </source>
</evidence>
<feature type="domain" description="Phosphoribosyltransferase" evidence="1">
    <location>
        <begin position="12"/>
        <end position="185"/>
    </location>
</feature>
<dbReference type="Gene3D" id="3.40.50.2020">
    <property type="match status" value="1"/>
</dbReference>
<comment type="caution">
    <text evidence="2">The sequence shown here is derived from an EMBL/GenBank/DDBJ whole genome shotgun (WGS) entry which is preliminary data.</text>
</comment>
<keyword evidence="2" id="KW-0328">Glycosyltransferase</keyword>
<evidence type="ECO:0000313" key="2">
    <source>
        <dbReference type="EMBL" id="MBR0551297.1"/>
    </source>
</evidence>
<dbReference type="Gene3D" id="3.30.1310.20">
    <property type="entry name" value="PRTase-like"/>
    <property type="match status" value="1"/>
</dbReference>
<keyword evidence="3" id="KW-1185">Reference proteome</keyword>
<dbReference type="GO" id="GO:0016757">
    <property type="term" value="F:glycosyltransferase activity"/>
    <property type="evidence" value="ECO:0007669"/>
    <property type="project" value="UniProtKB-KW"/>
</dbReference>
<reference evidence="2" key="1">
    <citation type="submission" date="2021-04" db="EMBL/GenBank/DDBJ databases">
        <title>Ouciella asimina sp. nov., isolated from the surface seawater in the hydrothermal field of Okinawa Trough.</title>
        <authorList>
            <person name="Shuang W."/>
        </authorList>
    </citation>
    <scope>NUCLEOTIDE SEQUENCE</scope>
    <source>
        <strain evidence="2">LXI357</strain>
    </source>
</reference>
<protein>
    <submittedName>
        <fullName evidence="2">Phosphoribosyltransferase</fullName>
    </submittedName>
</protein>
<dbReference type="Proteomes" id="UP000676996">
    <property type="component" value="Unassembled WGS sequence"/>
</dbReference>
<gene>
    <name evidence="2" type="ORF">J7S20_02115</name>
</gene>
<proteinExistence type="predicted"/>
<sequence>MLHRPAFADRHDAGRKLAAAVRRERLRDPLVLALPRGGVPVAYEVAHALHADLDLLVVRKLGAPGYEELGIGAVVDGDDPQLLLNEDVVRQLAPSPDYIRHEMQRQLKEIERRRKAYLGERSPIPIRGRDVVLVDDGIATGGTIRAALRGVRKAGAARLILAVPVAPADTLAELRGQADAVICLETPYPFHAVGAHYADFTQTSDDEVVALMDRAAAERRDAVAED</sequence>
<dbReference type="SUPFAM" id="SSF53271">
    <property type="entry name" value="PRTase-like"/>
    <property type="match status" value="1"/>
</dbReference>
<name>A0A8T4I9J2_9SPHN</name>
<dbReference type="InterPro" id="IPR029057">
    <property type="entry name" value="PRTase-like"/>
</dbReference>
<dbReference type="EMBL" id="JAGRQC010000001">
    <property type="protein sequence ID" value="MBR0551297.1"/>
    <property type="molecule type" value="Genomic_DNA"/>
</dbReference>